<evidence type="ECO:0000256" key="6">
    <source>
        <dbReference type="ARBA" id="ARBA00023239"/>
    </source>
</evidence>
<dbReference type="InterPro" id="IPR001638">
    <property type="entry name" value="Solute-binding_3/MltF_N"/>
</dbReference>
<proteinExistence type="inferred from homology"/>
<accession>A0ABQ3IBF1</accession>
<feature type="active site" evidence="8">
    <location>
        <position position="290"/>
    </location>
</feature>
<dbReference type="SUPFAM" id="SSF53850">
    <property type="entry name" value="Periplasmic binding protein-like II"/>
    <property type="match status" value="1"/>
</dbReference>
<comment type="catalytic activity">
    <reaction evidence="8">
        <text>Exolytic cleavage of the (1-&gt;4)-beta-glycosidic linkage between N-acetylmuramic acid (MurNAc) and N-acetylglucosamine (GlcNAc) residues in peptidoglycan, from either the reducing or the non-reducing ends of the peptidoglycan chains, with concomitant formation of a 1,6-anhydrobond in the MurNAc residue.</text>
        <dbReference type="EC" id="4.2.2.n1"/>
    </reaction>
</comment>
<comment type="caution">
    <text evidence="10">The sequence shown here is derived from an EMBL/GenBank/DDBJ whole genome shotgun (WGS) entry which is preliminary data.</text>
</comment>
<dbReference type="SMART" id="SM00062">
    <property type="entry name" value="PBPb"/>
    <property type="match status" value="1"/>
</dbReference>
<dbReference type="CDD" id="cd01009">
    <property type="entry name" value="PBP2_YfhD_N"/>
    <property type="match status" value="1"/>
</dbReference>
<dbReference type="EC" id="4.2.2.n1" evidence="8"/>
<keyword evidence="5 8" id="KW-0998">Cell outer membrane</keyword>
<comment type="similarity">
    <text evidence="8">In the N-terminal section; belongs to the bacterial solute-binding protein 3 family.</text>
</comment>
<comment type="function">
    <text evidence="8">Murein-degrading enzyme that degrades murein glycan strands and insoluble, high-molecular weight murein sacculi, with the concomitant formation of a 1,6-anhydromuramoyl product. Lytic transglycosylases (LTs) play an integral role in the metabolism of the peptidoglycan (PG) sacculus. Their lytic action creates space within the PG sacculus to allow for its expansion as well as for the insertion of various structures such as secretion systems and flagella.</text>
</comment>
<dbReference type="InterPro" id="IPR023346">
    <property type="entry name" value="Lysozyme-like_dom_sf"/>
</dbReference>
<keyword evidence="4 8" id="KW-0472">Membrane</keyword>
<evidence type="ECO:0000256" key="3">
    <source>
        <dbReference type="ARBA" id="ARBA00022729"/>
    </source>
</evidence>
<comment type="similarity">
    <text evidence="8">In the C-terminal section; belongs to the transglycosylase Slt family.</text>
</comment>
<dbReference type="CDD" id="cd13403">
    <property type="entry name" value="MLTF-like"/>
    <property type="match status" value="1"/>
</dbReference>
<dbReference type="PANTHER" id="PTHR35936">
    <property type="entry name" value="MEMBRANE-BOUND LYTIC MUREIN TRANSGLYCOSYLASE F"/>
    <property type="match status" value="1"/>
</dbReference>
<protein>
    <recommendedName>
        <fullName evidence="8">Membrane-bound lytic murein transglycosylase F</fullName>
        <ecNumber evidence="8">4.2.2.n1</ecNumber>
    </recommendedName>
    <alternativeName>
        <fullName evidence="8">Murein lyase F</fullName>
    </alternativeName>
</protein>
<gene>
    <name evidence="8 10" type="primary">mltF</name>
    <name evidence="10" type="ORF">GCM10011501_00470</name>
</gene>
<dbReference type="SUPFAM" id="SSF53955">
    <property type="entry name" value="Lysozyme-like"/>
    <property type="match status" value="1"/>
</dbReference>
<keyword evidence="3 8" id="KW-0732">Signal</keyword>
<dbReference type="Proteomes" id="UP000626370">
    <property type="component" value="Unassembled WGS sequence"/>
</dbReference>
<evidence type="ECO:0000256" key="5">
    <source>
        <dbReference type="ARBA" id="ARBA00023237"/>
    </source>
</evidence>
<reference evidence="11" key="1">
    <citation type="journal article" date="2019" name="Int. J. Syst. Evol. Microbiol.">
        <title>The Global Catalogue of Microorganisms (GCM) 10K type strain sequencing project: providing services to taxonomists for standard genome sequencing and annotation.</title>
        <authorList>
            <consortium name="The Broad Institute Genomics Platform"/>
            <consortium name="The Broad Institute Genome Sequencing Center for Infectious Disease"/>
            <person name="Wu L."/>
            <person name="Ma J."/>
        </authorList>
    </citation>
    <scope>NUCLEOTIDE SEQUENCE [LARGE SCALE GENOMIC DNA]</scope>
    <source>
        <strain evidence="11">CGMCC 1.15922</strain>
    </source>
</reference>
<feature type="domain" description="Solute-binding protein family 3/N-terminal" evidence="9">
    <location>
        <begin position="22"/>
        <end position="245"/>
    </location>
</feature>
<dbReference type="InterPro" id="IPR000189">
    <property type="entry name" value="Transglyc_AS"/>
</dbReference>
<dbReference type="Gene3D" id="1.10.530.10">
    <property type="match status" value="1"/>
</dbReference>
<evidence type="ECO:0000256" key="8">
    <source>
        <dbReference type="HAMAP-Rule" id="MF_02016"/>
    </source>
</evidence>
<comment type="similarity">
    <text evidence="2">Belongs to the bacterial solute-binding protein 3 family.</text>
</comment>
<comment type="domain">
    <text evidence="8">The N-terminal domain does not have lytic activity and probably modulates enzymatic activity. The C-terminal domain is the catalytic active domain.</text>
</comment>
<feature type="region of interest" description="LT domain" evidence="8">
    <location>
        <begin position="246"/>
        <end position="462"/>
    </location>
</feature>
<evidence type="ECO:0000313" key="10">
    <source>
        <dbReference type="EMBL" id="GHE76982.1"/>
    </source>
</evidence>
<name>A0ABQ3IBF1_9GAMM</name>
<dbReference type="HAMAP" id="MF_02016">
    <property type="entry name" value="MltF"/>
    <property type="match status" value="1"/>
</dbReference>
<comment type="subcellular location">
    <subcellularLocation>
        <location evidence="8">Cell outer membrane</location>
        <topology evidence="8">Peripheral membrane protein</topology>
    </subcellularLocation>
    <text evidence="8">Attached to the inner leaflet of the outer membrane.</text>
</comment>
<evidence type="ECO:0000256" key="1">
    <source>
        <dbReference type="ARBA" id="ARBA00007734"/>
    </source>
</evidence>
<organism evidence="10 11">
    <name type="scientific">Thalassotalea profundi</name>
    <dbReference type="NCBI Taxonomy" id="2036687"/>
    <lineage>
        <taxon>Bacteria</taxon>
        <taxon>Pseudomonadati</taxon>
        <taxon>Pseudomonadota</taxon>
        <taxon>Gammaproteobacteria</taxon>
        <taxon>Alteromonadales</taxon>
        <taxon>Colwelliaceae</taxon>
        <taxon>Thalassotalea</taxon>
    </lineage>
</organism>
<dbReference type="Pfam" id="PF00497">
    <property type="entry name" value="SBP_bac_3"/>
    <property type="match status" value="1"/>
</dbReference>
<evidence type="ECO:0000256" key="7">
    <source>
        <dbReference type="ARBA" id="ARBA00023316"/>
    </source>
</evidence>
<dbReference type="PANTHER" id="PTHR35936:SF32">
    <property type="entry name" value="MEMBRANE-BOUND LYTIC MUREIN TRANSGLYCOSYLASE F"/>
    <property type="match status" value="1"/>
</dbReference>
<keyword evidence="11" id="KW-1185">Reference proteome</keyword>
<keyword evidence="7 8" id="KW-0961">Cell wall biogenesis/degradation</keyword>
<comment type="caution">
    <text evidence="8">Lacks conserved residue(s) required for the propagation of feature annotation.</text>
</comment>
<dbReference type="EMBL" id="BNAH01000001">
    <property type="protein sequence ID" value="GHE76982.1"/>
    <property type="molecule type" value="Genomic_DNA"/>
</dbReference>
<evidence type="ECO:0000259" key="9">
    <source>
        <dbReference type="SMART" id="SM00062"/>
    </source>
</evidence>
<evidence type="ECO:0000256" key="2">
    <source>
        <dbReference type="ARBA" id="ARBA00010333"/>
    </source>
</evidence>
<dbReference type="InterPro" id="IPR008258">
    <property type="entry name" value="Transglycosylase_SLT_dom_1"/>
</dbReference>
<keyword evidence="6 8" id="KW-0456">Lyase</keyword>
<evidence type="ECO:0000256" key="4">
    <source>
        <dbReference type="ARBA" id="ARBA00023136"/>
    </source>
</evidence>
<evidence type="ECO:0000313" key="11">
    <source>
        <dbReference type="Proteomes" id="UP000626370"/>
    </source>
</evidence>
<sequence length="462" mass="53079">MLQGCKSEPEHASLSRIIERGYITVGTSFGSTSYYIGAEGPTGFEYELAQKYAEYLGVDLKVVPSYNLDELFSKLDSGEVDILAAGLTVTPNRVAHYNFSPSYNRISQKLVFKQGKDRPRNLDQLNGKLLVTANSSHVENLENLKIDNPLLTWEETVELDIEELLLKVLDESIDYTIIDSHTLAVSRRYYPEISIGFTVQSEQPLAWAISRKGDDSIFASTIEFFGQVHHDGTLLALDDKYYGHVEQFNYVDTRLFIQAVEQKLPKYRHLFEKYGQEIDWRLLAAISYQESHWEPHARSYTGVRGMMMLTLPTAKQMGIKSRLDAEQSVRGGAKYFKRMFDRMPARVPHPDRLWFALASYNVGLGHLNDARAITKKQGGDPDRWVEVKARLPLLKQKKYYKHTRYGYARGDEPVNYVENIRRYYDTLTWMDDKQRQENELKNKLLTPEEQIVTTEVAETTGG</sequence>
<dbReference type="NCBIfam" id="NF008112">
    <property type="entry name" value="PRK10859.1"/>
    <property type="match status" value="1"/>
</dbReference>
<dbReference type="Gene3D" id="3.40.190.10">
    <property type="entry name" value="Periplasmic binding protein-like II"/>
    <property type="match status" value="2"/>
</dbReference>
<dbReference type="InterPro" id="IPR023703">
    <property type="entry name" value="MltF"/>
</dbReference>
<dbReference type="Pfam" id="PF01464">
    <property type="entry name" value="SLT"/>
    <property type="match status" value="1"/>
</dbReference>
<comment type="similarity">
    <text evidence="1">Belongs to the transglycosylase Slt family.</text>
</comment>
<dbReference type="PROSITE" id="PS00922">
    <property type="entry name" value="TRANSGLYCOSYLASE"/>
    <property type="match status" value="1"/>
</dbReference>